<dbReference type="Gene3D" id="1.10.486.10">
    <property type="entry name" value="PCRA, domain 4"/>
    <property type="match status" value="1"/>
</dbReference>
<dbReference type="InterPro" id="IPR027417">
    <property type="entry name" value="P-loop_NTPase"/>
</dbReference>
<dbReference type="PANTHER" id="PTHR11070:SF2">
    <property type="entry name" value="ATP-DEPENDENT DNA HELICASE SRS2"/>
    <property type="match status" value="1"/>
</dbReference>
<comment type="catalytic activity">
    <reaction evidence="10">
        <text>ATP + H2O = ADP + phosphate + H(+)</text>
        <dbReference type="Rhea" id="RHEA:13065"/>
        <dbReference type="ChEBI" id="CHEBI:15377"/>
        <dbReference type="ChEBI" id="CHEBI:15378"/>
        <dbReference type="ChEBI" id="CHEBI:30616"/>
        <dbReference type="ChEBI" id="CHEBI:43474"/>
        <dbReference type="ChEBI" id="CHEBI:456216"/>
        <dbReference type="EC" id="5.6.2.4"/>
    </reaction>
</comment>
<evidence type="ECO:0000259" key="14">
    <source>
        <dbReference type="PROSITE" id="PS51217"/>
    </source>
</evidence>
<keyword evidence="7" id="KW-0413">Isomerase</keyword>
<dbReference type="GO" id="GO:0043138">
    <property type="term" value="F:3'-5' DNA helicase activity"/>
    <property type="evidence" value="ECO:0007669"/>
    <property type="project" value="UniProtKB-EC"/>
</dbReference>
<dbReference type="EC" id="5.6.2.4" evidence="9"/>
<dbReference type="Pfam" id="PF13361">
    <property type="entry name" value="UvrD_C"/>
    <property type="match status" value="1"/>
</dbReference>
<sequence>MGGGDTKDVKDTKPNYLNGLNAAQCQAVLHEPYSSLQILAGPGSGKTRVLTTRIAHMILEHNILPSNIVAVTFTNKAAKEMKERLKKLIDPKKVEGLIMGTFHSVCIRYIKIYGKFLDPPMTKDWSIIDASDSKDVVAQVCKEDSGLKGLADYSRNKISWYKAKRIGPDDLEDIAEATTDKFEKKQLKQVAYVYEEYQKKLDKFNCLDFDDLLIEGCRVFEQVPNAKSNISVMLVDEFQDTNTVQYDLMRLMSRNDYVSIVGDPDQSIYGWRAAEIGNLQKMKKDFQNTSEIYLEQTYRSSGAIVKAAMSVMSQDKTRPEKELKTDHPEGSPVTLKEFFDGDSEAYWIAKEIKRQIAYSGNKLRYEDFVILLRFNALSRTIESQLNKMRIPVRVLAGTKFFDRSEIKDIMSYLTLLINPSHTPALKRSINVPKRGMGPKSVEDIVDISSKAILPPFTMLFDGLINEEKVKGWKASWKKLDAFVYPLDESRQALRNGKPLKSIVEKLIADIEYESYLKVSCSSEREVNSRVENLKELLSFAATIDDDFNQGTLFKPDEEFDSVKDQNFARLGKFLEVSSLDVSFNTEADVDEALGKVTISTIHSAKGLEWPVVFMPAVESGVIPFFKADTEDQVREERRLLYVGMTRAQAVLNISHARSRLVAGSMKDRCLSDFLKFARNLECYQDDIMLIDDKLRSQLLSIVNLDYPNKEDLKAAINEFEEAFKVDKLREQQMKQNERLRNIDGEGNDYNGYHEYDPDGYDRYDYRSRYGRGKGYNNSYQRFRAPKSNNLVQQLSHETLNNPFKTGSGGSIASGGAGGSNRTATTRRKVHSDIKPFNPPRPAVPPAPASKEVKAEVEASGNSMKRYKTDPDVEILDKAASHFRSTNLQSFQQGADKWKDSLKGLLPDSGIDGSGDSGDAKPPKKPRT</sequence>
<dbReference type="CDD" id="cd17932">
    <property type="entry name" value="DEXQc_UvrD"/>
    <property type="match status" value="1"/>
</dbReference>
<evidence type="ECO:0000313" key="16">
    <source>
        <dbReference type="Proteomes" id="UP000306954"/>
    </source>
</evidence>
<dbReference type="PROSITE" id="PS51217">
    <property type="entry name" value="UVRD_HELICASE_CTER"/>
    <property type="match status" value="1"/>
</dbReference>
<dbReference type="PANTHER" id="PTHR11070">
    <property type="entry name" value="UVRD / RECB / PCRA DNA HELICASE FAMILY MEMBER"/>
    <property type="match status" value="1"/>
</dbReference>
<dbReference type="InterPro" id="IPR013986">
    <property type="entry name" value="DExx_box_DNA_helicase_dom_sf"/>
</dbReference>
<reference evidence="15 16" key="1">
    <citation type="submission" date="2019-03" db="EMBL/GenBank/DDBJ databases">
        <title>Sequencing 23 genomes of Wallemia ichthyophaga.</title>
        <authorList>
            <person name="Gostincar C."/>
        </authorList>
    </citation>
    <scope>NUCLEOTIDE SEQUENCE [LARGE SCALE GENOMIC DNA]</scope>
    <source>
        <strain evidence="15 16">EXF-8621</strain>
    </source>
</reference>
<feature type="compositionally biased region" description="Pro residues" evidence="12">
    <location>
        <begin position="836"/>
        <end position="847"/>
    </location>
</feature>
<dbReference type="SUPFAM" id="SSF52540">
    <property type="entry name" value="P-loop containing nucleoside triphosphate hydrolases"/>
    <property type="match status" value="1"/>
</dbReference>
<feature type="region of interest" description="Disordered" evidence="12">
    <location>
        <begin position="886"/>
        <end position="927"/>
    </location>
</feature>
<dbReference type="AlphaFoldDB" id="A0A4T0HZS4"/>
<evidence type="ECO:0000256" key="3">
    <source>
        <dbReference type="ARBA" id="ARBA00022801"/>
    </source>
</evidence>
<feature type="region of interest" description="Disordered" evidence="12">
    <location>
        <begin position="799"/>
        <end position="870"/>
    </location>
</feature>
<dbReference type="InterPro" id="IPR014017">
    <property type="entry name" value="DNA_helicase_UvrD-like_C"/>
</dbReference>
<dbReference type="InterPro" id="IPR014016">
    <property type="entry name" value="UvrD-like_ATP-bd"/>
</dbReference>
<dbReference type="PROSITE" id="PS51198">
    <property type="entry name" value="UVRD_HELICASE_ATP_BIND"/>
    <property type="match status" value="1"/>
</dbReference>
<dbReference type="Gene3D" id="3.40.50.300">
    <property type="entry name" value="P-loop containing nucleotide triphosphate hydrolases"/>
    <property type="match status" value="2"/>
</dbReference>
<dbReference type="Gene3D" id="1.10.10.160">
    <property type="match status" value="1"/>
</dbReference>
<evidence type="ECO:0000256" key="1">
    <source>
        <dbReference type="ARBA" id="ARBA00009922"/>
    </source>
</evidence>
<evidence type="ECO:0000256" key="9">
    <source>
        <dbReference type="ARBA" id="ARBA00034808"/>
    </source>
</evidence>
<accession>A0A4T0HZS4</accession>
<evidence type="ECO:0000256" key="7">
    <source>
        <dbReference type="ARBA" id="ARBA00023235"/>
    </source>
</evidence>
<evidence type="ECO:0000256" key="5">
    <source>
        <dbReference type="ARBA" id="ARBA00022840"/>
    </source>
</evidence>
<keyword evidence="5 11" id="KW-0067">ATP-binding</keyword>
<evidence type="ECO:0000256" key="8">
    <source>
        <dbReference type="ARBA" id="ARBA00034617"/>
    </source>
</evidence>
<keyword evidence="2 11" id="KW-0547">Nucleotide-binding</keyword>
<comment type="caution">
    <text evidence="15">The sequence shown here is derived from an EMBL/GenBank/DDBJ whole genome shotgun (WGS) entry which is preliminary data.</text>
</comment>
<dbReference type="Pfam" id="PF00580">
    <property type="entry name" value="UvrD-helicase"/>
    <property type="match status" value="1"/>
</dbReference>
<evidence type="ECO:0000256" key="6">
    <source>
        <dbReference type="ARBA" id="ARBA00023125"/>
    </source>
</evidence>
<dbReference type="GO" id="GO:0000725">
    <property type="term" value="P:recombinational repair"/>
    <property type="evidence" value="ECO:0007669"/>
    <property type="project" value="TreeGrafter"/>
</dbReference>
<keyword evidence="4 11" id="KW-0347">Helicase</keyword>
<feature type="domain" description="UvrD-like helicase C-terminal" evidence="14">
    <location>
        <begin position="302"/>
        <end position="606"/>
    </location>
</feature>
<protein>
    <recommendedName>
        <fullName evidence="9">DNA 3'-5' helicase</fullName>
        <ecNumber evidence="9">5.6.2.4</ecNumber>
    </recommendedName>
</protein>
<evidence type="ECO:0000256" key="4">
    <source>
        <dbReference type="ARBA" id="ARBA00022806"/>
    </source>
</evidence>
<dbReference type="CDD" id="cd18807">
    <property type="entry name" value="SF1_C_UvrD"/>
    <property type="match status" value="1"/>
</dbReference>
<comment type="similarity">
    <text evidence="1">Belongs to the helicase family. UvrD subfamily.</text>
</comment>
<evidence type="ECO:0000256" key="10">
    <source>
        <dbReference type="ARBA" id="ARBA00048988"/>
    </source>
</evidence>
<evidence type="ECO:0000256" key="2">
    <source>
        <dbReference type="ARBA" id="ARBA00022741"/>
    </source>
</evidence>
<proteinExistence type="inferred from homology"/>
<dbReference type="Proteomes" id="UP000306954">
    <property type="component" value="Unassembled WGS sequence"/>
</dbReference>
<feature type="domain" description="UvrD-like helicase ATP-binding" evidence="13">
    <location>
        <begin position="19"/>
        <end position="301"/>
    </location>
</feature>
<gene>
    <name evidence="15" type="ORF">E3P90_02286</name>
</gene>
<keyword evidence="3 11" id="KW-0378">Hydrolase</keyword>
<dbReference type="GO" id="GO:0003677">
    <property type="term" value="F:DNA binding"/>
    <property type="evidence" value="ECO:0007669"/>
    <property type="project" value="UniProtKB-KW"/>
</dbReference>
<comment type="catalytic activity">
    <reaction evidence="8">
        <text>Couples ATP hydrolysis with the unwinding of duplex DNA by translocating in the 3'-5' direction.</text>
        <dbReference type="EC" id="5.6.2.4"/>
    </reaction>
</comment>
<feature type="compositionally biased region" description="Gly residues" evidence="12">
    <location>
        <begin position="806"/>
        <end position="818"/>
    </location>
</feature>
<dbReference type="GO" id="GO:0005524">
    <property type="term" value="F:ATP binding"/>
    <property type="evidence" value="ECO:0007669"/>
    <property type="project" value="UniProtKB-UniRule"/>
</dbReference>
<feature type="binding site" evidence="11">
    <location>
        <begin position="40"/>
        <end position="47"/>
    </location>
    <ligand>
        <name>ATP</name>
        <dbReference type="ChEBI" id="CHEBI:30616"/>
    </ligand>
</feature>
<dbReference type="EMBL" id="SPOF01000022">
    <property type="protein sequence ID" value="TIB11753.1"/>
    <property type="molecule type" value="Genomic_DNA"/>
</dbReference>
<evidence type="ECO:0000259" key="13">
    <source>
        <dbReference type="PROSITE" id="PS51198"/>
    </source>
</evidence>
<name>A0A4T0HZS4_WALIC</name>
<dbReference type="InterPro" id="IPR000212">
    <property type="entry name" value="DNA_helicase_UvrD/REP"/>
</dbReference>
<evidence type="ECO:0000313" key="15">
    <source>
        <dbReference type="EMBL" id="TIB11753.1"/>
    </source>
</evidence>
<dbReference type="GO" id="GO:0016787">
    <property type="term" value="F:hydrolase activity"/>
    <property type="evidence" value="ECO:0007669"/>
    <property type="project" value="UniProtKB-UniRule"/>
</dbReference>
<evidence type="ECO:0000256" key="12">
    <source>
        <dbReference type="SAM" id="MobiDB-lite"/>
    </source>
</evidence>
<keyword evidence="6" id="KW-0238">DNA-binding</keyword>
<organism evidence="15 16">
    <name type="scientific">Wallemia ichthyophaga</name>
    <dbReference type="NCBI Taxonomy" id="245174"/>
    <lineage>
        <taxon>Eukaryota</taxon>
        <taxon>Fungi</taxon>
        <taxon>Dikarya</taxon>
        <taxon>Basidiomycota</taxon>
        <taxon>Wallemiomycotina</taxon>
        <taxon>Wallemiomycetes</taxon>
        <taxon>Wallemiales</taxon>
        <taxon>Wallemiaceae</taxon>
        <taxon>Wallemia</taxon>
    </lineage>
</organism>
<evidence type="ECO:0000256" key="11">
    <source>
        <dbReference type="PROSITE-ProRule" id="PRU00560"/>
    </source>
</evidence>
<dbReference type="GO" id="GO:0005634">
    <property type="term" value="C:nucleus"/>
    <property type="evidence" value="ECO:0007669"/>
    <property type="project" value="TreeGrafter"/>
</dbReference>